<keyword evidence="3" id="KW-1185">Reference proteome</keyword>
<protein>
    <submittedName>
        <fullName evidence="2">Uncharacterized protein</fullName>
    </submittedName>
</protein>
<evidence type="ECO:0000256" key="1">
    <source>
        <dbReference type="SAM" id="MobiDB-lite"/>
    </source>
</evidence>
<feature type="region of interest" description="Disordered" evidence="1">
    <location>
        <begin position="317"/>
        <end position="372"/>
    </location>
</feature>
<sequence>MADVDTLYLMQSAPVTHLTGDIAEELYAEITSLWEKLCDNIAGSHKEMMSALDRMRQKCKRIMRAASCRHASDVHRPTGHRFVDDRHRFRNDRLPPPGLPLLGCPHRHDRQLPRVLGRRTQVVRPIPTTIGGSQWHQGFTSVPGSTAVIPFILHASTNGQWQGGFARFAGSSQMVPPMHTKAGSSQFQGGFSGLPQVNMPMFSTVMYNPEQMMGYAGSTQSYGEPCSYGGGSSTAQHEIGPSQIDEPPPITQPTQDYGQFDFSGVEEVRRTEAVPRLCSVRPPAISARLPDRAYHLCPGGPDREGSGSVPLIGAVGPTRSRAFSPRDRLCQDRSCKPNPLRAAAPRDHLGTASPFRTIKSVPHPRSVPPNSRTINLHHRLVPASPEHGEGLSRLLSASKRSNASWKTTRRMRKKVVVDAFLPTNTAYDAIQYSLDLYAQHILQNLRQ</sequence>
<dbReference type="HOGENOM" id="CLU_661193_0_0_1"/>
<dbReference type="Gramene" id="OMERI06G16250.1">
    <property type="protein sequence ID" value="OMERI06G16250.1"/>
    <property type="gene ID" value="OMERI06G16250"/>
</dbReference>
<dbReference type="Proteomes" id="UP000008021">
    <property type="component" value="Chromosome 6"/>
</dbReference>
<proteinExistence type="predicted"/>
<accession>A0A0E0E1X9</accession>
<reference evidence="2" key="2">
    <citation type="submission" date="2018-05" db="EMBL/GenBank/DDBJ databases">
        <title>OmerRS3 (Oryza meridionalis Reference Sequence Version 3).</title>
        <authorList>
            <person name="Zhang J."/>
            <person name="Kudrna D."/>
            <person name="Lee S."/>
            <person name="Talag J."/>
            <person name="Welchert J."/>
            <person name="Wing R.A."/>
        </authorList>
    </citation>
    <scope>NUCLEOTIDE SEQUENCE [LARGE SCALE GENOMIC DNA]</scope>
    <source>
        <strain evidence="2">cv. OR44</strain>
    </source>
</reference>
<feature type="compositionally biased region" description="Basic and acidic residues" evidence="1">
    <location>
        <begin position="324"/>
        <end position="335"/>
    </location>
</feature>
<evidence type="ECO:0000313" key="3">
    <source>
        <dbReference type="Proteomes" id="UP000008021"/>
    </source>
</evidence>
<feature type="region of interest" description="Disordered" evidence="1">
    <location>
        <begin position="226"/>
        <end position="253"/>
    </location>
</feature>
<dbReference type="EnsemblPlants" id="OMERI06G16250.1">
    <property type="protein sequence ID" value="OMERI06G16250.1"/>
    <property type="gene ID" value="OMERI06G16250"/>
</dbReference>
<dbReference type="AlphaFoldDB" id="A0A0E0E1X9"/>
<organism evidence="2">
    <name type="scientific">Oryza meridionalis</name>
    <dbReference type="NCBI Taxonomy" id="40149"/>
    <lineage>
        <taxon>Eukaryota</taxon>
        <taxon>Viridiplantae</taxon>
        <taxon>Streptophyta</taxon>
        <taxon>Embryophyta</taxon>
        <taxon>Tracheophyta</taxon>
        <taxon>Spermatophyta</taxon>
        <taxon>Magnoliopsida</taxon>
        <taxon>Liliopsida</taxon>
        <taxon>Poales</taxon>
        <taxon>Poaceae</taxon>
        <taxon>BOP clade</taxon>
        <taxon>Oryzoideae</taxon>
        <taxon>Oryzeae</taxon>
        <taxon>Oryzinae</taxon>
        <taxon>Oryza</taxon>
    </lineage>
</organism>
<reference evidence="2" key="1">
    <citation type="submission" date="2015-04" db="UniProtKB">
        <authorList>
            <consortium name="EnsemblPlants"/>
        </authorList>
    </citation>
    <scope>IDENTIFICATION</scope>
</reference>
<evidence type="ECO:0000313" key="2">
    <source>
        <dbReference type="EnsemblPlants" id="OMERI06G16250.1"/>
    </source>
</evidence>
<dbReference type="eggNOG" id="KOG1626">
    <property type="taxonomic scope" value="Eukaryota"/>
</dbReference>
<name>A0A0E0E1X9_9ORYZ</name>